<accession>A0ABR0SXR8</accession>
<keyword evidence="1" id="KW-0812">Transmembrane</keyword>
<keyword evidence="1" id="KW-1133">Transmembrane helix</keyword>
<protein>
    <submittedName>
        <fullName evidence="2">Uncharacterized protein</fullName>
    </submittedName>
</protein>
<gene>
    <name evidence="2" type="ORF">PT974_02301</name>
</gene>
<proteinExistence type="predicted"/>
<organism evidence="2 3">
    <name type="scientific">Cladobotryum mycophilum</name>
    <dbReference type="NCBI Taxonomy" id="491253"/>
    <lineage>
        <taxon>Eukaryota</taxon>
        <taxon>Fungi</taxon>
        <taxon>Dikarya</taxon>
        <taxon>Ascomycota</taxon>
        <taxon>Pezizomycotina</taxon>
        <taxon>Sordariomycetes</taxon>
        <taxon>Hypocreomycetidae</taxon>
        <taxon>Hypocreales</taxon>
        <taxon>Hypocreaceae</taxon>
        <taxon>Cladobotryum</taxon>
    </lineage>
</organism>
<evidence type="ECO:0000313" key="2">
    <source>
        <dbReference type="EMBL" id="KAK5996953.1"/>
    </source>
</evidence>
<sequence length="564" mass="61897">MVMFFVGATASAIGHDVYYSSLHGTVVVNTTSKWDLEAVRDGQEWKIRFGTGFAFLVKAMFAQAVVIAFQQHLWLTTRNKAITINGLDAMFAAAGSLVSFFNGEFLRKAKVGAILALLVWLIPLSALITPATLTVTPSTHSSTRIGLVPSVNFSHIDPLFDSDVGEIESTLSDNGITPYMARLVASTASSLQVLPMDRAIAGSNYNVTFHGPSFRCQEPSALIKEAILITMNATWFIATSPKTDPDFTSKTAWLAFPPPISFLYHLAEAEAEEKPLLDVTRENIFNHGRLWIWAQNVTYDCVLTDTEYNVHFYYSASEGAQRIKPEYNFRWTEDDLYGSYFAIANAIANLLSGVMRGYRTGIMSYKTRMAETAVFSGLKASPGPYEAPSSRLSTLVLPPDIKALARNKSVGELVEELSRNVTLSLFSADKVLSENGTEAMVNTTFAVNVYSYNRRNLLITYAATFVASFIGVLIGCIAYVKNGVSYDSSFSVIMLTTRNQSLDKLAMGHSMGAKPLAEDVQKAELKFGLLLDSDKEGPGGVKLRRVGFGFKNTVLPLQKAAPYY</sequence>
<feature type="transmembrane region" description="Helical" evidence="1">
    <location>
        <begin position="113"/>
        <end position="133"/>
    </location>
</feature>
<comment type="caution">
    <text evidence="2">The sequence shown here is derived from an EMBL/GenBank/DDBJ whole genome shotgun (WGS) entry which is preliminary data.</text>
</comment>
<keyword evidence="1" id="KW-0472">Membrane</keyword>
<reference evidence="2 3" key="1">
    <citation type="submission" date="2024-01" db="EMBL/GenBank/DDBJ databases">
        <title>Complete genome of Cladobotryum mycophilum ATHUM6906.</title>
        <authorList>
            <person name="Christinaki A.C."/>
            <person name="Myridakis A.I."/>
            <person name="Kouvelis V.N."/>
        </authorList>
    </citation>
    <scope>NUCLEOTIDE SEQUENCE [LARGE SCALE GENOMIC DNA]</scope>
    <source>
        <strain evidence="2 3">ATHUM6906</strain>
    </source>
</reference>
<dbReference type="PANTHER" id="PTHR35041">
    <property type="entry name" value="MEDIATOR OF RNA POLYMERASE II TRANSCRIPTION SUBUNIT 1"/>
    <property type="match status" value="1"/>
</dbReference>
<feature type="transmembrane region" description="Helical" evidence="1">
    <location>
        <begin position="49"/>
        <end position="69"/>
    </location>
</feature>
<dbReference type="PANTHER" id="PTHR35041:SF6">
    <property type="entry name" value="FORMYLMETHIONINE DEFORMYLASE-LIKE PROTEIN-RELATED"/>
    <property type="match status" value="1"/>
</dbReference>
<feature type="transmembrane region" description="Helical" evidence="1">
    <location>
        <begin position="458"/>
        <end position="480"/>
    </location>
</feature>
<name>A0ABR0SXR8_9HYPO</name>
<evidence type="ECO:0000313" key="3">
    <source>
        <dbReference type="Proteomes" id="UP001338125"/>
    </source>
</evidence>
<keyword evidence="3" id="KW-1185">Reference proteome</keyword>
<dbReference type="Proteomes" id="UP001338125">
    <property type="component" value="Unassembled WGS sequence"/>
</dbReference>
<dbReference type="EMBL" id="JAVFKD010000002">
    <property type="protein sequence ID" value="KAK5996953.1"/>
    <property type="molecule type" value="Genomic_DNA"/>
</dbReference>
<feature type="transmembrane region" description="Helical" evidence="1">
    <location>
        <begin position="81"/>
        <end position="101"/>
    </location>
</feature>
<evidence type="ECO:0000256" key="1">
    <source>
        <dbReference type="SAM" id="Phobius"/>
    </source>
</evidence>